<accession>A0ABM8GYT0</accession>
<evidence type="ECO:0000256" key="8">
    <source>
        <dbReference type="SAM" id="MobiDB-lite"/>
    </source>
</evidence>
<dbReference type="Proteomes" id="UP001321477">
    <property type="component" value="Chromosome"/>
</dbReference>
<keyword evidence="3" id="KW-0813">Transport</keyword>
<dbReference type="PANTHER" id="PTHR30472:SF1">
    <property type="entry name" value="FE(3+) DICITRATE TRANSPORT SYSTEM PERMEASE PROTEIN FECC-RELATED"/>
    <property type="match status" value="1"/>
</dbReference>
<feature type="transmembrane region" description="Helical" evidence="9">
    <location>
        <begin position="330"/>
        <end position="351"/>
    </location>
</feature>
<feature type="transmembrane region" description="Helical" evidence="9">
    <location>
        <begin position="203"/>
        <end position="223"/>
    </location>
</feature>
<sequence length="387" mass="38383">MGVSATDAPPIAGAARVGAAPVGAAPVGAAPTGAAPTGAASRVGTRAGSASSSAAARSRPRALRGILVLGASLVVLAVVVLASLALGVRGIDVSEVWRALTAPDLTDPDQAVIVQLRVPRTVIGLAAGVALGLAGTLIQGVTRNPIADPGLLGVNSGASLAVVLGISLLGITAPLQFIWLAFAGAAIAAVVVFAIGGARPVRLALVGAAVTALLTPLIALVLLRDTEAFNQYRFWAVGSLTGRDLSTIAALWPFLAVGVVLAVALAHRFNLLALGDDVAGALGQRVGVTRAVSGLAIVLLSGTAVALAGPIALVGLVVPHAARRLVGSDYRWITAAALLFGPVMLLTADVIGRLIVPNAELEAGVVAAFLGAPVLIAIARSRRVAGL</sequence>
<reference evidence="11" key="1">
    <citation type="journal article" date="2019" name="Int. J. Syst. Evol. Microbiol.">
        <title>The Global Catalogue of Microorganisms (GCM) 10K type strain sequencing project: providing services to taxonomists for standard genome sequencing and annotation.</title>
        <authorList>
            <consortium name="The Broad Institute Genomics Platform"/>
            <consortium name="The Broad Institute Genome Sequencing Center for Infectious Disease"/>
            <person name="Wu L."/>
            <person name="Ma J."/>
        </authorList>
    </citation>
    <scope>NUCLEOTIDE SEQUENCE [LARGE SCALE GENOMIC DNA]</scope>
    <source>
        <strain evidence="11">NBRC 109019</strain>
    </source>
</reference>
<dbReference type="PANTHER" id="PTHR30472">
    <property type="entry name" value="FERRIC ENTEROBACTIN TRANSPORT SYSTEM PERMEASE PROTEIN"/>
    <property type="match status" value="1"/>
</dbReference>
<evidence type="ECO:0000256" key="6">
    <source>
        <dbReference type="ARBA" id="ARBA00022989"/>
    </source>
</evidence>
<protein>
    <submittedName>
        <fullName evidence="10">Iron ABC transporter permease</fullName>
    </submittedName>
</protein>
<evidence type="ECO:0000256" key="9">
    <source>
        <dbReference type="SAM" id="Phobius"/>
    </source>
</evidence>
<comment type="similarity">
    <text evidence="2">Belongs to the binding-protein-dependent transport system permease family. FecCD subfamily.</text>
</comment>
<dbReference type="SUPFAM" id="SSF81345">
    <property type="entry name" value="ABC transporter involved in vitamin B12 uptake, BtuC"/>
    <property type="match status" value="1"/>
</dbReference>
<feature type="transmembrane region" description="Helical" evidence="9">
    <location>
        <begin position="250"/>
        <end position="271"/>
    </location>
</feature>
<feature type="transmembrane region" description="Helical" evidence="9">
    <location>
        <begin position="66"/>
        <end position="88"/>
    </location>
</feature>
<feature type="transmembrane region" description="Helical" evidence="9">
    <location>
        <begin position="292"/>
        <end position="318"/>
    </location>
</feature>
<evidence type="ECO:0000313" key="10">
    <source>
        <dbReference type="EMBL" id="BDZ53651.1"/>
    </source>
</evidence>
<comment type="subcellular location">
    <subcellularLocation>
        <location evidence="1">Cell membrane</location>
        <topology evidence="1">Multi-pass membrane protein</topology>
    </subcellularLocation>
</comment>
<gene>
    <name evidence="10" type="ORF">GCM10025870_07240</name>
</gene>
<evidence type="ECO:0000256" key="2">
    <source>
        <dbReference type="ARBA" id="ARBA00007935"/>
    </source>
</evidence>
<dbReference type="InterPro" id="IPR037294">
    <property type="entry name" value="ABC_BtuC-like"/>
</dbReference>
<feature type="transmembrane region" description="Helical" evidence="9">
    <location>
        <begin position="177"/>
        <end position="196"/>
    </location>
</feature>
<dbReference type="EMBL" id="AP027734">
    <property type="protein sequence ID" value="BDZ53651.1"/>
    <property type="molecule type" value="Genomic_DNA"/>
</dbReference>
<dbReference type="InterPro" id="IPR000522">
    <property type="entry name" value="ABC_transptr_permease_BtuC"/>
</dbReference>
<keyword evidence="5 9" id="KW-0812">Transmembrane</keyword>
<dbReference type="Gene3D" id="1.10.3470.10">
    <property type="entry name" value="ABC transporter involved in vitamin B12 uptake, BtuC"/>
    <property type="match status" value="1"/>
</dbReference>
<organism evidence="10 11">
    <name type="scientific">Agromyces marinus</name>
    <dbReference type="NCBI Taxonomy" id="1389020"/>
    <lineage>
        <taxon>Bacteria</taxon>
        <taxon>Bacillati</taxon>
        <taxon>Actinomycetota</taxon>
        <taxon>Actinomycetes</taxon>
        <taxon>Micrococcales</taxon>
        <taxon>Microbacteriaceae</taxon>
        <taxon>Agromyces</taxon>
    </lineage>
</organism>
<keyword evidence="4" id="KW-1003">Cell membrane</keyword>
<evidence type="ECO:0000256" key="1">
    <source>
        <dbReference type="ARBA" id="ARBA00004651"/>
    </source>
</evidence>
<name>A0ABM8GYT0_9MICO</name>
<evidence type="ECO:0000313" key="11">
    <source>
        <dbReference type="Proteomes" id="UP001321477"/>
    </source>
</evidence>
<feature type="transmembrane region" description="Helical" evidence="9">
    <location>
        <begin position="150"/>
        <end position="171"/>
    </location>
</feature>
<proteinExistence type="inferred from homology"/>
<keyword evidence="11" id="KW-1185">Reference proteome</keyword>
<feature type="transmembrane region" description="Helical" evidence="9">
    <location>
        <begin position="363"/>
        <end position="381"/>
    </location>
</feature>
<feature type="transmembrane region" description="Helical" evidence="9">
    <location>
        <begin position="118"/>
        <end position="138"/>
    </location>
</feature>
<keyword evidence="7 9" id="KW-0472">Membrane</keyword>
<dbReference type="Pfam" id="PF01032">
    <property type="entry name" value="FecCD"/>
    <property type="match status" value="1"/>
</dbReference>
<evidence type="ECO:0000256" key="4">
    <source>
        <dbReference type="ARBA" id="ARBA00022475"/>
    </source>
</evidence>
<evidence type="ECO:0000256" key="5">
    <source>
        <dbReference type="ARBA" id="ARBA00022692"/>
    </source>
</evidence>
<dbReference type="CDD" id="cd06550">
    <property type="entry name" value="TM_ABC_iron-siderophores_like"/>
    <property type="match status" value="1"/>
</dbReference>
<feature type="region of interest" description="Disordered" evidence="8">
    <location>
        <begin position="35"/>
        <end position="54"/>
    </location>
</feature>
<keyword evidence="6 9" id="KW-1133">Transmembrane helix</keyword>
<evidence type="ECO:0000256" key="3">
    <source>
        <dbReference type="ARBA" id="ARBA00022448"/>
    </source>
</evidence>
<evidence type="ECO:0000256" key="7">
    <source>
        <dbReference type="ARBA" id="ARBA00023136"/>
    </source>
</evidence>